<dbReference type="GO" id="GO:0008289">
    <property type="term" value="F:lipid binding"/>
    <property type="evidence" value="ECO:0007669"/>
    <property type="project" value="InterPro"/>
</dbReference>
<dbReference type="Gene3D" id="3.15.10.10">
    <property type="entry name" value="Bactericidal permeability-increasing protein, domain 1"/>
    <property type="match status" value="2"/>
</dbReference>
<evidence type="ECO:0000259" key="2">
    <source>
        <dbReference type="SMART" id="SM00328"/>
    </source>
</evidence>
<organism evidence="4 5">
    <name type="scientific">Platysternon megacephalum</name>
    <name type="common">big-headed turtle</name>
    <dbReference type="NCBI Taxonomy" id="55544"/>
    <lineage>
        <taxon>Eukaryota</taxon>
        <taxon>Metazoa</taxon>
        <taxon>Chordata</taxon>
        <taxon>Craniata</taxon>
        <taxon>Vertebrata</taxon>
        <taxon>Euteleostomi</taxon>
        <taxon>Archelosauria</taxon>
        <taxon>Testudinata</taxon>
        <taxon>Testudines</taxon>
        <taxon>Cryptodira</taxon>
        <taxon>Durocryptodira</taxon>
        <taxon>Testudinoidea</taxon>
        <taxon>Platysternidae</taxon>
        <taxon>Platysternon</taxon>
    </lineage>
</organism>
<dbReference type="SMART" id="SM00329">
    <property type="entry name" value="BPI2"/>
    <property type="match status" value="2"/>
</dbReference>
<evidence type="ECO:0000256" key="1">
    <source>
        <dbReference type="SAM" id="SignalP"/>
    </source>
</evidence>
<dbReference type="PANTHER" id="PTHR46019">
    <property type="entry name" value="BPI FOLD-CONTAINING FAMILY B MEMBER 4-RELATED"/>
    <property type="match status" value="1"/>
</dbReference>
<reference evidence="4 5" key="1">
    <citation type="submission" date="2019-04" db="EMBL/GenBank/DDBJ databases">
        <title>Draft genome of the big-headed turtle Platysternon megacephalum.</title>
        <authorList>
            <person name="Gong S."/>
        </authorList>
    </citation>
    <scope>NUCLEOTIDE SEQUENCE [LARGE SCALE GENOMIC DNA]</scope>
    <source>
        <strain evidence="4">DO16091913</strain>
        <tissue evidence="4">Muscle</tissue>
    </source>
</reference>
<feature type="signal peptide" evidence="1">
    <location>
        <begin position="1"/>
        <end position="19"/>
    </location>
</feature>
<dbReference type="InterPro" id="IPR051660">
    <property type="entry name" value="BPI_fold-BPI/LBP"/>
</dbReference>
<sequence>MLKVWAILLFGGLLTPSQGLGGTAQVLSSVNVNGLGKIIADVLHRGDILNSVLGTVSAGDGGLLNLGNLLGTGLTGLEIKKLTLPKVSLKLLPGVGVQLNVYTQVLIEGKGLLGKVLNLQVDVNITARARLAQDDMGAPKLIVEDCKTQLVNVQILNVLQLRPTVLNKALGNLFPGVLCPLIDTVLNAVNPLLSTVNSVAPLGVVGNLQYTLASPPVVSDAAIKLDLNAVVKDLLGNKVDDPTCSAATVSLPSVVAGSSQLGLSVCLLSSVLKLLLAPGNLSTDIAAQTLPSDIPLTASALRALIPEVSELLPESQQPLLKIRVLETPAVSVQNGKVSLHLPASIEVSPSASPQQSLFVLDADIVLSVQPTISDNKLRISVALERVGLRLASSLISNFNVALLEPLISDILNAAYLPLINDALEVGIPLPNLLNLNWENGLVKVINGADAKMLKGWGIAIFCGLLAPALSQPTPALSQPAPDAVLRVGKGVIGNAVTGSLIQGNALRGAVGDVPLDSGGPDAGGGLLGGLLGGGGGGGGLLGGLLGGGDGGGGGLLSGITGGLLGGGGGGGGGLLSGITGGLLGGGGGGAGGLLGGITGGLLGGGGGGGLLGGGGNAYGGGLPEAGGSVPGGSLPNGVAGGLLGKGGLLGDGGLLGILGEGGLLSTVQGLTGLRIVELTLPKVSVRLLPGIGVRLDLYTRVAINGKSLLGLLDIAVEVNITSKVRLTMDGTGYPKLVIESCDTLLDGIKIRLLRGLLPIVDNLLARVLNRLLPELLCPVVDVVLGLVNDELGLVNSLVPLGVLGSIQYTVSSLPLVTGQFLEVDLNTVVGRVAGGLVDYPLGKPEAVPMPPMPQMADAASSQLGLSVNFLGSVISLLQKEGALDIDISDGMFPELPPLTTSTLGALVPAVYQKFPEPQPLVLKVTVPETPRVTLKKNQGWIQLTATTEVLVSQPNDANQSLCVLNIDAALLAHFSVENNKLKISVSLDKTQLSLVSSSIGKFDVSLWESLVGKIFDVAFLPAVNSVLGGGIPLPRLMNIDFSNADIGVIEVSVLTRQFFPVPSL</sequence>
<comment type="caution">
    <text evidence="4">The sequence shown here is derived from an EMBL/GenBank/DDBJ whole genome shotgun (WGS) entry which is preliminary data.</text>
</comment>
<feature type="domain" description="Lipid-binding serum glycoprotein N-terminal" evidence="2">
    <location>
        <begin position="21"/>
        <end position="238"/>
    </location>
</feature>
<dbReference type="SMART" id="SM00328">
    <property type="entry name" value="BPI1"/>
    <property type="match status" value="2"/>
</dbReference>
<dbReference type="OrthoDB" id="9905567at2759"/>
<keyword evidence="5" id="KW-1185">Reference proteome</keyword>
<dbReference type="STRING" id="55544.A0A4D9DZ10"/>
<proteinExistence type="predicted"/>
<feature type="chain" id="PRO_5020030383" evidence="1">
    <location>
        <begin position="20"/>
        <end position="1064"/>
    </location>
</feature>
<reference evidence="4 5" key="2">
    <citation type="submission" date="2019-04" db="EMBL/GenBank/DDBJ databases">
        <title>The genome sequence of big-headed turtle.</title>
        <authorList>
            <person name="Gong S."/>
        </authorList>
    </citation>
    <scope>NUCLEOTIDE SEQUENCE [LARGE SCALE GENOMIC DNA]</scope>
    <source>
        <strain evidence="4">DO16091913</strain>
        <tissue evidence="4">Muscle</tissue>
    </source>
</reference>
<feature type="domain" description="Lipid-binding serum glycoprotein C-terminal" evidence="3">
    <location>
        <begin position="855"/>
        <end position="1057"/>
    </location>
</feature>
<evidence type="ECO:0000259" key="3">
    <source>
        <dbReference type="SMART" id="SM00329"/>
    </source>
</evidence>
<name>A0A4D9DZ10_9SAUR</name>
<feature type="domain" description="Lipid-binding serum glycoprotein N-terminal" evidence="2">
    <location>
        <begin position="608"/>
        <end position="834"/>
    </location>
</feature>
<evidence type="ECO:0000313" key="5">
    <source>
        <dbReference type="Proteomes" id="UP000297703"/>
    </source>
</evidence>
<dbReference type="EMBL" id="QXTE01000198">
    <property type="protein sequence ID" value="TFK02187.1"/>
    <property type="molecule type" value="Genomic_DNA"/>
</dbReference>
<accession>A0A4D9DZ10</accession>
<dbReference type="Gene3D" id="3.15.20.10">
    <property type="entry name" value="Bactericidal permeability-increasing protein, domain 2"/>
    <property type="match status" value="2"/>
</dbReference>
<evidence type="ECO:0000313" key="4">
    <source>
        <dbReference type="EMBL" id="TFK02187.1"/>
    </source>
</evidence>
<keyword evidence="1" id="KW-0732">Signal</keyword>
<dbReference type="PANTHER" id="PTHR46019:SF4">
    <property type="entry name" value="BPI FOLD-CONTAINING FAMILY B MEMBER 4"/>
    <property type="match status" value="1"/>
</dbReference>
<dbReference type="Pfam" id="PF02886">
    <property type="entry name" value="LBP_BPI_CETP_C"/>
    <property type="match status" value="2"/>
</dbReference>
<dbReference type="SUPFAM" id="SSF55394">
    <property type="entry name" value="Bactericidal permeability-increasing protein, BPI"/>
    <property type="match status" value="4"/>
</dbReference>
<dbReference type="Proteomes" id="UP000297703">
    <property type="component" value="Unassembled WGS sequence"/>
</dbReference>
<dbReference type="Pfam" id="PF01273">
    <property type="entry name" value="LBP_BPI_CETP"/>
    <property type="match status" value="2"/>
</dbReference>
<feature type="domain" description="Lipid-binding serum glycoprotein C-terminal" evidence="3">
    <location>
        <begin position="255"/>
        <end position="450"/>
    </location>
</feature>
<gene>
    <name evidence="4" type="ORF">DR999_PMT15464</name>
</gene>
<dbReference type="InterPro" id="IPR017942">
    <property type="entry name" value="Lipid-bd_serum_glycop_N"/>
</dbReference>
<protein>
    <submittedName>
        <fullName evidence="4">BPI fold-containing family B member 4</fullName>
    </submittedName>
</protein>
<dbReference type="InterPro" id="IPR001124">
    <property type="entry name" value="Lipid-bd_serum_glycop_C"/>
</dbReference>
<dbReference type="AlphaFoldDB" id="A0A4D9DZ10"/>
<dbReference type="InterPro" id="IPR017943">
    <property type="entry name" value="Bactericidal_perm-incr_a/b_dom"/>
</dbReference>